<dbReference type="PROSITE" id="PS01186">
    <property type="entry name" value="EGF_2"/>
    <property type="match status" value="1"/>
</dbReference>
<dbReference type="InterPro" id="IPR013783">
    <property type="entry name" value="Ig-like_fold"/>
</dbReference>
<evidence type="ECO:0000256" key="10">
    <source>
        <dbReference type="ARBA" id="ARBA00051722"/>
    </source>
</evidence>
<dbReference type="GO" id="GO:0016020">
    <property type="term" value="C:membrane"/>
    <property type="evidence" value="ECO:0007669"/>
    <property type="project" value="UniProtKB-SubCell"/>
</dbReference>
<evidence type="ECO:0000256" key="9">
    <source>
        <dbReference type="ARBA" id="ARBA00023180"/>
    </source>
</evidence>
<keyword evidence="6" id="KW-0904">Protein phosphatase</keyword>
<dbReference type="GO" id="GO:0048666">
    <property type="term" value="P:neuron development"/>
    <property type="evidence" value="ECO:0007669"/>
    <property type="project" value="UniProtKB-ARBA"/>
</dbReference>
<feature type="signal peptide" evidence="12">
    <location>
        <begin position="1"/>
        <end position="23"/>
    </location>
</feature>
<dbReference type="InterPro" id="IPR000387">
    <property type="entry name" value="Tyr_Pase_dom"/>
</dbReference>
<dbReference type="PROSITE" id="PS50056">
    <property type="entry name" value="TYR_PHOSPHATASE_2"/>
    <property type="match status" value="2"/>
</dbReference>
<keyword evidence="7 11" id="KW-1133">Transmembrane helix</keyword>
<organism evidence="16 17">
    <name type="scientific">Amphibalanus amphitrite</name>
    <name type="common">Striped barnacle</name>
    <name type="synonym">Balanus amphitrite</name>
    <dbReference type="NCBI Taxonomy" id="1232801"/>
    <lineage>
        <taxon>Eukaryota</taxon>
        <taxon>Metazoa</taxon>
        <taxon>Ecdysozoa</taxon>
        <taxon>Arthropoda</taxon>
        <taxon>Crustacea</taxon>
        <taxon>Multicrustacea</taxon>
        <taxon>Cirripedia</taxon>
        <taxon>Thoracica</taxon>
        <taxon>Thoracicalcarea</taxon>
        <taxon>Balanomorpha</taxon>
        <taxon>Balanoidea</taxon>
        <taxon>Balanidae</taxon>
        <taxon>Amphibalaninae</taxon>
        <taxon>Amphibalanus</taxon>
    </lineage>
</organism>
<feature type="domain" description="Tyrosine specific protein phosphatases" evidence="14">
    <location>
        <begin position="1011"/>
        <end position="1081"/>
    </location>
</feature>
<sequence length="1391" mass="153923">MARHVSHLILLLLLLTVIARSVCQSTISLGDQDPRDCTLPGQRNIENRDVGTNFSVTCLPECINSSLAAIQSPGREAVYGTRVYSLDSDLCLAAVHDARLPHPSRMAGPTAVLLTLVQYGGTFVASFRRGVSSASRAYKYQQLGVQFTSDWVQEAVPDITTVHTNFRRERGPAYVRCHVGSPYQLSVAAIYRVSGGQAEADALNVGCGESLFGMTCSWRCPPDDCRGRLLCAPDPYGCSCGPGWGGNDCSREWPWFRDPPEILTAEFTSITIRHRRWTRRYDNGYGNGTLLTYIGQIREADGERPWSSDPAGAAVRDDSLAGDEFQLKFGNLKPDTSYLVRIVIREMPLNAQQDSDELIPYEEALTDCEEPGIPANVTGVGVAPTSLTIGWDPPVPPLSRIASYTVCWNGCYYYTKMSVSADEACSSEDLSRPRCRAKITGLREDTEYSVTVYATSADEGSGQRSTAVRLQTGEGAPGLPRDLRFTNRSQTMLNVSWLEPEEKNGRLLQFRLNVSADEPGSGRRLRRAAGARTFTLPARQWDGRQLNDDTPYSQLVEGLSPGTAYRLEVAASTSAGFGSWASVVVHTLVAAPTVREQPRVVPERTTDTTVQLVLPAAESGGGPLSSYLVLVATAEGFDAVQVVPSALPNAEESEKDELGYYVTAALEPERVQRDSTFVVGDGRYYNSTETPYLNQPLTTGDKYWFGVAVISRIDDDNEQLAFQQIGESIVVLRPPASPVLPVLLAFLSLALFVLLVAAIAYRKRIKSAIFKNPGNRNEADVPLEDVRNLEKPVKIENEDMEDEEAIYANEQPMQINFTRIELKDLAERVRADVASGQLMAQLQNVPHGLTRPCTRGQLAENKHKNRYINLLPYDESRVVLEKVPGDDFSDYINANFVEGYNRPRGYIACQGPKKETKYDFWRMVWQEKVARIVMVTNLVEGGKRKCDEYWPTERRLRLPGMKVSLEMVQEYSDFIVRTFSINHGNLNRVVTQFHYTAWPDHSVPLYPSSLAKFIRTVNGVNDQAAPTVVHCSAGVGRTGTVILIDSMYQMGQREQAVDVASHLAVIRQQRANLCANLAQYQLVHQVLVELLVSPSMAVPAAQLAARLPQLRAPGPAGGPSQVEQQLSYLEQHRPVATHFSLGGLQLEGKNRSPDVLPDDSSRVFLDPKIKDNYINAVFVQGYKRQDAFIATEAPLPARKYVFWQMVVQKRSRIIVVMNDLEEEDVFWPTEGQADVYRDVEVQSSGETASDGIITVSLKILCFESGQMTETIDVTVLVLAGAEEGGARRRPSLPRAAELLQLYSAYMRSAAPLGALPAVVVCRNGVSGCGLFLTVCFELEHLSEEQELDVAMAVSVVRRSRPQFITGLEQYQLCYDVALSWLDAFATYANFQ</sequence>
<dbReference type="OrthoDB" id="6375927at2759"/>
<dbReference type="InterPro" id="IPR000242">
    <property type="entry name" value="PTP_cat"/>
</dbReference>
<dbReference type="PANTHER" id="PTHR46957">
    <property type="entry name" value="CYTOKINE RECEPTOR"/>
    <property type="match status" value="1"/>
</dbReference>
<dbReference type="SUPFAM" id="SSF69848">
    <property type="entry name" value="LCCL domain"/>
    <property type="match status" value="1"/>
</dbReference>
<dbReference type="InterPro" id="IPR050713">
    <property type="entry name" value="RTP_Phos/Ushers"/>
</dbReference>
<dbReference type="InterPro" id="IPR004043">
    <property type="entry name" value="LCCL"/>
</dbReference>
<dbReference type="PROSITE" id="PS00022">
    <property type="entry name" value="EGF_1"/>
    <property type="match status" value="1"/>
</dbReference>
<dbReference type="SUPFAM" id="SSF52799">
    <property type="entry name" value="(Phosphotyrosine protein) phosphatases II"/>
    <property type="match status" value="2"/>
</dbReference>
<keyword evidence="3 11" id="KW-0812">Transmembrane</keyword>
<dbReference type="PANTHER" id="PTHR46957:SF3">
    <property type="entry name" value="CYTOKINE RECEPTOR"/>
    <property type="match status" value="1"/>
</dbReference>
<evidence type="ECO:0000256" key="11">
    <source>
        <dbReference type="SAM" id="Phobius"/>
    </source>
</evidence>
<evidence type="ECO:0000259" key="13">
    <source>
        <dbReference type="PROSITE" id="PS50055"/>
    </source>
</evidence>
<feature type="domain" description="Fibronectin type-III" evidence="15">
    <location>
        <begin position="373"/>
        <end position="475"/>
    </location>
</feature>
<dbReference type="PROSITE" id="PS00383">
    <property type="entry name" value="TYR_PHOSPHATASE_1"/>
    <property type="match status" value="1"/>
</dbReference>
<dbReference type="InterPro" id="IPR003961">
    <property type="entry name" value="FN3_dom"/>
</dbReference>
<evidence type="ECO:0000313" key="17">
    <source>
        <dbReference type="Proteomes" id="UP000440578"/>
    </source>
</evidence>
<dbReference type="SMART" id="SM00060">
    <property type="entry name" value="FN3"/>
    <property type="match status" value="3"/>
</dbReference>
<dbReference type="InterPro" id="IPR000742">
    <property type="entry name" value="EGF"/>
</dbReference>
<keyword evidence="9" id="KW-0325">Glycoprotein</keyword>
<keyword evidence="4 12" id="KW-0732">Signal</keyword>
<evidence type="ECO:0000256" key="4">
    <source>
        <dbReference type="ARBA" id="ARBA00022729"/>
    </source>
</evidence>
<dbReference type="Gene3D" id="2.170.300.10">
    <property type="entry name" value="Tie2 ligand-binding domain superfamily"/>
    <property type="match status" value="1"/>
</dbReference>
<evidence type="ECO:0000256" key="2">
    <source>
        <dbReference type="ARBA" id="ARBA00013064"/>
    </source>
</evidence>
<feature type="domain" description="Fibronectin type-III" evidence="15">
    <location>
        <begin position="479"/>
        <end position="592"/>
    </location>
</feature>
<feature type="domain" description="Fibronectin type-III" evidence="15">
    <location>
        <begin position="259"/>
        <end position="371"/>
    </location>
</feature>
<dbReference type="Pfam" id="PF03815">
    <property type="entry name" value="LCCL"/>
    <property type="match status" value="1"/>
</dbReference>
<dbReference type="PRINTS" id="PR00700">
    <property type="entry name" value="PRTYPHPHTASE"/>
</dbReference>
<comment type="caution">
    <text evidence="16">The sequence shown here is derived from an EMBL/GenBank/DDBJ whole genome shotgun (WGS) entry which is preliminary data.</text>
</comment>
<dbReference type="PROSITE" id="PS50853">
    <property type="entry name" value="FN3"/>
    <property type="match status" value="3"/>
</dbReference>
<protein>
    <recommendedName>
        <fullName evidence="2">protein-tyrosine-phosphatase</fullName>
        <ecNumber evidence="2">3.1.3.48</ecNumber>
    </recommendedName>
</protein>
<dbReference type="InterPro" id="IPR003595">
    <property type="entry name" value="Tyr_Pase_cat"/>
</dbReference>
<comment type="catalytic activity">
    <reaction evidence="10">
        <text>O-phospho-L-tyrosyl-[protein] + H2O = L-tyrosyl-[protein] + phosphate</text>
        <dbReference type="Rhea" id="RHEA:10684"/>
        <dbReference type="Rhea" id="RHEA-COMP:10136"/>
        <dbReference type="Rhea" id="RHEA-COMP:20101"/>
        <dbReference type="ChEBI" id="CHEBI:15377"/>
        <dbReference type="ChEBI" id="CHEBI:43474"/>
        <dbReference type="ChEBI" id="CHEBI:46858"/>
        <dbReference type="ChEBI" id="CHEBI:61978"/>
        <dbReference type="EC" id="3.1.3.48"/>
    </reaction>
</comment>
<feature type="domain" description="Tyrosine-protein phosphatase" evidence="13">
    <location>
        <begin position="1149"/>
        <end position="1380"/>
    </location>
</feature>
<dbReference type="Gene3D" id="3.90.190.10">
    <property type="entry name" value="Protein tyrosine phosphatase superfamily"/>
    <property type="match status" value="2"/>
</dbReference>
<evidence type="ECO:0000256" key="3">
    <source>
        <dbReference type="ARBA" id="ARBA00022692"/>
    </source>
</evidence>
<dbReference type="InterPro" id="IPR036609">
    <property type="entry name" value="LCCL_sf"/>
</dbReference>
<feature type="domain" description="Tyrosine specific protein phosphatases" evidence="14">
    <location>
        <begin position="1296"/>
        <end position="1371"/>
    </location>
</feature>
<feature type="domain" description="Tyrosine-protein phosphatase" evidence="13">
    <location>
        <begin position="838"/>
        <end position="1090"/>
    </location>
</feature>
<evidence type="ECO:0000256" key="5">
    <source>
        <dbReference type="ARBA" id="ARBA00022801"/>
    </source>
</evidence>
<dbReference type="Pfam" id="PF23144">
    <property type="entry name" value="Fn3_PTPRU"/>
    <property type="match status" value="1"/>
</dbReference>
<dbReference type="GO" id="GO:0004725">
    <property type="term" value="F:protein tyrosine phosphatase activity"/>
    <property type="evidence" value="ECO:0007669"/>
    <property type="project" value="UniProtKB-EC"/>
</dbReference>
<evidence type="ECO:0000256" key="12">
    <source>
        <dbReference type="SAM" id="SignalP"/>
    </source>
</evidence>
<dbReference type="Pfam" id="PF00041">
    <property type="entry name" value="fn3"/>
    <property type="match status" value="2"/>
</dbReference>
<dbReference type="SMART" id="SM00404">
    <property type="entry name" value="PTPc_motif"/>
    <property type="match status" value="2"/>
</dbReference>
<dbReference type="Gene3D" id="2.170.130.20">
    <property type="entry name" value="LCCL-like domain"/>
    <property type="match status" value="1"/>
</dbReference>
<dbReference type="Proteomes" id="UP000440578">
    <property type="component" value="Unassembled WGS sequence"/>
</dbReference>
<evidence type="ECO:0000259" key="14">
    <source>
        <dbReference type="PROSITE" id="PS50056"/>
    </source>
</evidence>
<dbReference type="Pfam" id="PF00102">
    <property type="entry name" value="Y_phosphatase"/>
    <property type="match status" value="2"/>
</dbReference>
<dbReference type="Gene3D" id="2.60.40.10">
    <property type="entry name" value="Immunoglobulins"/>
    <property type="match status" value="2"/>
</dbReference>
<evidence type="ECO:0000256" key="7">
    <source>
        <dbReference type="ARBA" id="ARBA00022989"/>
    </source>
</evidence>
<dbReference type="FunFam" id="3.90.190.10:FF:000102">
    <property type="entry name" value="Receptor-type tyrosine-protein phosphatase"/>
    <property type="match status" value="1"/>
</dbReference>
<dbReference type="SUPFAM" id="SSF49265">
    <property type="entry name" value="Fibronectin type III"/>
    <property type="match status" value="2"/>
</dbReference>
<evidence type="ECO:0000256" key="6">
    <source>
        <dbReference type="ARBA" id="ARBA00022912"/>
    </source>
</evidence>
<dbReference type="CDD" id="cd00047">
    <property type="entry name" value="PTPc"/>
    <property type="match status" value="2"/>
</dbReference>
<reference evidence="16 17" key="1">
    <citation type="submission" date="2019-07" db="EMBL/GenBank/DDBJ databases">
        <title>Draft genome assembly of a fouling barnacle, Amphibalanus amphitrite (Darwin, 1854): The first reference genome for Thecostraca.</title>
        <authorList>
            <person name="Kim W."/>
        </authorList>
    </citation>
    <scope>NUCLEOTIDE SEQUENCE [LARGE SCALE GENOMIC DNA]</scope>
    <source>
        <strain evidence="16">SNU_AA5</strain>
        <tissue evidence="16">Soma without cirri and trophi</tissue>
    </source>
</reference>
<keyword evidence="17" id="KW-1185">Reference proteome</keyword>
<name>A0A6A4VWC5_AMPAM</name>
<dbReference type="InterPro" id="IPR016130">
    <property type="entry name" value="Tyr_Pase_AS"/>
</dbReference>
<evidence type="ECO:0000313" key="16">
    <source>
        <dbReference type="EMBL" id="KAF0294208.1"/>
    </source>
</evidence>
<feature type="chain" id="PRO_5025684829" description="protein-tyrosine-phosphatase" evidence="12">
    <location>
        <begin position="24"/>
        <end position="1391"/>
    </location>
</feature>
<feature type="transmembrane region" description="Helical" evidence="11">
    <location>
        <begin position="739"/>
        <end position="761"/>
    </location>
</feature>
<evidence type="ECO:0000256" key="1">
    <source>
        <dbReference type="ARBA" id="ARBA00004479"/>
    </source>
</evidence>
<accession>A0A6A4VWC5</accession>
<comment type="subcellular location">
    <subcellularLocation>
        <location evidence="1">Membrane</location>
        <topology evidence="1">Single-pass type I membrane protein</topology>
    </subcellularLocation>
</comment>
<gene>
    <name evidence="16" type="primary">PTPRT_2</name>
    <name evidence="16" type="ORF">FJT64_000753</name>
</gene>
<dbReference type="InterPro" id="IPR029021">
    <property type="entry name" value="Prot-tyrosine_phosphatase-like"/>
</dbReference>
<evidence type="ECO:0000259" key="15">
    <source>
        <dbReference type="PROSITE" id="PS50853"/>
    </source>
</evidence>
<dbReference type="InterPro" id="IPR057598">
    <property type="entry name" value="Fn3_PTPRU"/>
</dbReference>
<dbReference type="InterPro" id="IPR036116">
    <property type="entry name" value="FN3_sf"/>
</dbReference>
<proteinExistence type="predicted"/>
<keyword evidence="5" id="KW-0378">Hydrolase</keyword>
<dbReference type="EC" id="3.1.3.48" evidence="2"/>
<keyword evidence="8 11" id="KW-0472">Membrane</keyword>
<dbReference type="CDD" id="cd00063">
    <property type="entry name" value="FN3"/>
    <property type="match status" value="2"/>
</dbReference>
<dbReference type="SMART" id="SM00194">
    <property type="entry name" value="PTPc"/>
    <property type="match status" value="2"/>
</dbReference>
<dbReference type="PROSITE" id="PS50055">
    <property type="entry name" value="TYR_PHOSPHATASE_PTP"/>
    <property type="match status" value="2"/>
</dbReference>
<evidence type="ECO:0000256" key="8">
    <source>
        <dbReference type="ARBA" id="ARBA00023136"/>
    </source>
</evidence>
<dbReference type="EMBL" id="VIIS01001698">
    <property type="protein sequence ID" value="KAF0294208.1"/>
    <property type="molecule type" value="Genomic_DNA"/>
</dbReference>
<keyword evidence="16" id="KW-0675">Receptor</keyword>